<gene>
    <name evidence="2" type="ORF">MA16_Dca025338</name>
</gene>
<dbReference type="EMBL" id="KZ501900">
    <property type="protein sequence ID" value="PKU87046.1"/>
    <property type="molecule type" value="Genomic_DNA"/>
</dbReference>
<keyword evidence="3" id="KW-1185">Reference proteome</keyword>
<evidence type="ECO:0000313" key="3">
    <source>
        <dbReference type="Proteomes" id="UP000233837"/>
    </source>
</evidence>
<accession>A0A2I0XGK4</accession>
<name>A0A2I0XGK4_9ASPA</name>
<evidence type="ECO:0000256" key="1">
    <source>
        <dbReference type="SAM" id="Phobius"/>
    </source>
</evidence>
<keyword evidence="1" id="KW-0472">Membrane</keyword>
<proteinExistence type="predicted"/>
<feature type="transmembrane region" description="Helical" evidence="1">
    <location>
        <begin position="16"/>
        <end position="34"/>
    </location>
</feature>
<reference evidence="2 3" key="2">
    <citation type="journal article" date="2017" name="Nature">
        <title>The Apostasia genome and the evolution of orchids.</title>
        <authorList>
            <person name="Zhang G.Q."/>
            <person name="Liu K.W."/>
            <person name="Li Z."/>
            <person name="Lohaus R."/>
            <person name="Hsiao Y.Y."/>
            <person name="Niu S.C."/>
            <person name="Wang J.Y."/>
            <person name="Lin Y.C."/>
            <person name="Xu Q."/>
            <person name="Chen L.J."/>
            <person name="Yoshida K."/>
            <person name="Fujiwara S."/>
            <person name="Wang Z.W."/>
            <person name="Zhang Y.Q."/>
            <person name="Mitsuda N."/>
            <person name="Wang M."/>
            <person name="Liu G.H."/>
            <person name="Pecoraro L."/>
            <person name="Huang H.X."/>
            <person name="Xiao X.J."/>
            <person name="Lin M."/>
            <person name="Wu X.Y."/>
            <person name="Wu W.L."/>
            <person name="Chen Y.Y."/>
            <person name="Chang S.B."/>
            <person name="Sakamoto S."/>
            <person name="Ohme-Takagi M."/>
            <person name="Yagi M."/>
            <person name="Zeng S.J."/>
            <person name="Shen C.Y."/>
            <person name="Yeh C.M."/>
            <person name="Luo Y.B."/>
            <person name="Tsai W.C."/>
            <person name="Van de Peer Y."/>
            <person name="Liu Z.J."/>
        </authorList>
    </citation>
    <scope>NUCLEOTIDE SEQUENCE [LARGE SCALE GENOMIC DNA]</scope>
    <source>
        <tissue evidence="2">The whole plant</tissue>
    </source>
</reference>
<dbReference type="Proteomes" id="UP000233837">
    <property type="component" value="Unassembled WGS sequence"/>
</dbReference>
<keyword evidence="1" id="KW-1133">Transmembrane helix</keyword>
<protein>
    <submittedName>
        <fullName evidence="2">Uncharacterized protein</fullName>
    </submittedName>
</protein>
<dbReference type="AlphaFoldDB" id="A0A2I0XGK4"/>
<reference evidence="2 3" key="1">
    <citation type="journal article" date="2016" name="Sci. Rep.">
        <title>The Dendrobium catenatum Lindl. genome sequence provides insights into polysaccharide synthase, floral development and adaptive evolution.</title>
        <authorList>
            <person name="Zhang G.Q."/>
            <person name="Xu Q."/>
            <person name="Bian C."/>
            <person name="Tsai W.C."/>
            <person name="Yeh C.M."/>
            <person name="Liu K.W."/>
            <person name="Yoshida K."/>
            <person name="Zhang L.S."/>
            <person name="Chang S.B."/>
            <person name="Chen F."/>
            <person name="Shi Y."/>
            <person name="Su Y.Y."/>
            <person name="Zhang Y.Q."/>
            <person name="Chen L.J."/>
            <person name="Yin Y."/>
            <person name="Lin M."/>
            <person name="Huang H."/>
            <person name="Deng H."/>
            <person name="Wang Z.W."/>
            <person name="Zhu S.L."/>
            <person name="Zhao X."/>
            <person name="Deng C."/>
            <person name="Niu S.C."/>
            <person name="Huang J."/>
            <person name="Wang M."/>
            <person name="Liu G.H."/>
            <person name="Yang H.J."/>
            <person name="Xiao X.J."/>
            <person name="Hsiao Y.Y."/>
            <person name="Wu W.L."/>
            <person name="Chen Y.Y."/>
            <person name="Mitsuda N."/>
            <person name="Ohme-Takagi M."/>
            <person name="Luo Y.B."/>
            <person name="Van de Peer Y."/>
            <person name="Liu Z.J."/>
        </authorList>
    </citation>
    <scope>NUCLEOTIDE SEQUENCE [LARGE SCALE GENOMIC DNA]</scope>
    <source>
        <tissue evidence="2">The whole plant</tissue>
    </source>
</reference>
<keyword evidence="1" id="KW-0812">Transmembrane</keyword>
<organism evidence="2 3">
    <name type="scientific">Dendrobium catenatum</name>
    <dbReference type="NCBI Taxonomy" id="906689"/>
    <lineage>
        <taxon>Eukaryota</taxon>
        <taxon>Viridiplantae</taxon>
        <taxon>Streptophyta</taxon>
        <taxon>Embryophyta</taxon>
        <taxon>Tracheophyta</taxon>
        <taxon>Spermatophyta</taxon>
        <taxon>Magnoliopsida</taxon>
        <taxon>Liliopsida</taxon>
        <taxon>Asparagales</taxon>
        <taxon>Orchidaceae</taxon>
        <taxon>Epidendroideae</taxon>
        <taxon>Malaxideae</taxon>
        <taxon>Dendrobiinae</taxon>
        <taxon>Dendrobium</taxon>
    </lineage>
</organism>
<sequence length="81" mass="9315">MTLRVTMVRISVQETLFQHWVIASMTALALITVLKSSPVRERLSKLSFFTLLFIVDTIITDASQLYMSLDKNIANRDKVRK</sequence>
<feature type="transmembrane region" description="Helical" evidence="1">
    <location>
        <begin position="46"/>
        <end position="67"/>
    </location>
</feature>
<evidence type="ECO:0000313" key="2">
    <source>
        <dbReference type="EMBL" id="PKU87046.1"/>
    </source>
</evidence>